<dbReference type="AlphaFoldDB" id="A0A5E4BNU3"/>
<accession>A0A5E4BNU3</accession>
<protein>
    <submittedName>
        <fullName evidence="2">Uncharacterized protein</fullName>
    </submittedName>
</protein>
<proteinExistence type="predicted"/>
<reference evidence="2" key="1">
    <citation type="submission" date="2019-04" db="EMBL/GenBank/DDBJ databases">
        <authorList>
            <person name="Alioto T."/>
            <person name="Alioto T."/>
        </authorList>
    </citation>
    <scope>NUCLEOTIDE SEQUENCE [LARGE SCALE GENOMIC DNA]</scope>
</reference>
<gene>
    <name evidence="2" type="ORF">MONAX_5E018494</name>
</gene>
<organism evidence="2 3">
    <name type="scientific">Marmota monax</name>
    <name type="common">Woodchuck</name>
    <dbReference type="NCBI Taxonomy" id="9995"/>
    <lineage>
        <taxon>Eukaryota</taxon>
        <taxon>Metazoa</taxon>
        <taxon>Chordata</taxon>
        <taxon>Craniata</taxon>
        <taxon>Vertebrata</taxon>
        <taxon>Euteleostomi</taxon>
        <taxon>Mammalia</taxon>
        <taxon>Eutheria</taxon>
        <taxon>Euarchontoglires</taxon>
        <taxon>Glires</taxon>
        <taxon>Rodentia</taxon>
        <taxon>Sciuromorpha</taxon>
        <taxon>Sciuridae</taxon>
        <taxon>Xerinae</taxon>
        <taxon>Marmotini</taxon>
        <taxon>Marmota</taxon>
    </lineage>
</organism>
<sequence length="101" mass="11491">EAGQQRGSGTRPRRVELSNTEFWQRRDAGLLILQGWSGSDCNPHHYRARDPGPNSGHSVGTAQPSPPHWTLWHGNGRSPSWKIYIINFWQVQQTACWATEQ</sequence>
<feature type="region of interest" description="Disordered" evidence="1">
    <location>
        <begin position="44"/>
        <end position="71"/>
    </location>
</feature>
<name>A0A5E4BNU3_MARMO</name>
<keyword evidence="3" id="KW-1185">Reference proteome</keyword>
<evidence type="ECO:0000313" key="3">
    <source>
        <dbReference type="Proteomes" id="UP000335636"/>
    </source>
</evidence>
<feature type="non-terminal residue" evidence="2">
    <location>
        <position position="101"/>
    </location>
</feature>
<comment type="caution">
    <text evidence="2">The sequence shown here is derived from an EMBL/GenBank/DDBJ whole genome shotgun (WGS) entry which is preliminary data.</text>
</comment>
<feature type="non-terminal residue" evidence="2">
    <location>
        <position position="1"/>
    </location>
</feature>
<dbReference type="Proteomes" id="UP000335636">
    <property type="component" value="Unassembled WGS sequence"/>
</dbReference>
<dbReference type="EMBL" id="CABDUW010000552">
    <property type="protein sequence ID" value="VTJ71334.1"/>
    <property type="molecule type" value="Genomic_DNA"/>
</dbReference>
<evidence type="ECO:0000256" key="1">
    <source>
        <dbReference type="SAM" id="MobiDB-lite"/>
    </source>
</evidence>
<evidence type="ECO:0000313" key="2">
    <source>
        <dbReference type="EMBL" id="VTJ71334.1"/>
    </source>
</evidence>